<evidence type="ECO:0000313" key="4">
    <source>
        <dbReference type="Proteomes" id="UP000613580"/>
    </source>
</evidence>
<dbReference type="Pfam" id="PF07883">
    <property type="entry name" value="Cupin_2"/>
    <property type="match status" value="1"/>
</dbReference>
<dbReference type="OrthoDB" id="504210at2759"/>
<dbReference type="InterPro" id="IPR013096">
    <property type="entry name" value="Cupin_2"/>
</dbReference>
<dbReference type="PANTHER" id="PTHR36440:SF1">
    <property type="entry name" value="PUTATIVE (AFU_ORTHOLOGUE AFUA_8G07350)-RELATED"/>
    <property type="match status" value="1"/>
</dbReference>
<protein>
    <submittedName>
        <fullName evidence="3">Response to drug-related protein</fullName>
    </submittedName>
</protein>
<feature type="domain" description="Cupin type-2" evidence="2">
    <location>
        <begin position="52"/>
        <end position="98"/>
    </location>
</feature>
<name>A0A8H6WIX2_MYCCL</name>
<feature type="transmembrane region" description="Helical" evidence="1">
    <location>
        <begin position="153"/>
        <end position="174"/>
    </location>
</feature>
<evidence type="ECO:0000259" key="2">
    <source>
        <dbReference type="Pfam" id="PF07883"/>
    </source>
</evidence>
<keyword evidence="1" id="KW-0472">Membrane</keyword>
<keyword evidence="1" id="KW-1133">Transmembrane helix</keyword>
<keyword evidence="1" id="KW-0812">Transmembrane</keyword>
<keyword evidence="4" id="KW-1185">Reference proteome</keyword>
<organism evidence="3 4">
    <name type="scientific">Mycena chlorophos</name>
    <name type="common">Agaric fungus</name>
    <name type="synonym">Agaricus chlorophos</name>
    <dbReference type="NCBI Taxonomy" id="658473"/>
    <lineage>
        <taxon>Eukaryota</taxon>
        <taxon>Fungi</taxon>
        <taxon>Dikarya</taxon>
        <taxon>Basidiomycota</taxon>
        <taxon>Agaricomycotina</taxon>
        <taxon>Agaricomycetes</taxon>
        <taxon>Agaricomycetidae</taxon>
        <taxon>Agaricales</taxon>
        <taxon>Marasmiineae</taxon>
        <taxon>Mycenaceae</taxon>
        <taxon>Mycena</taxon>
    </lineage>
</organism>
<dbReference type="Proteomes" id="UP000613580">
    <property type="component" value="Unassembled WGS sequence"/>
</dbReference>
<comment type="caution">
    <text evidence="3">The sequence shown here is derived from an EMBL/GenBank/DDBJ whole genome shotgun (WGS) entry which is preliminary data.</text>
</comment>
<evidence type="ECO:0000256" key="1">
    <source>
        <dbReference type="SAM" id="Phobius"/>
    </source>
</evidence>
<dbReference type="PANTHER" id="PTHR36440">
    <property type="entry name" value="PUTATIVE (AFU_ORTHOLOGUE AFUA_8G07350)-RELATED"/>
    <property type="match status" value="1"/>
</dbReference>
<dbReference type="EMBL" id="JACAZE010000003">
    <property type="protein sequence ID" value="KAF7319262.1"/>
    <property type="molecule type" value="Genomic_DNA"/>
</dbReference>
<evidence type="ECO:0000313" key="3">
    <source>
        <dbReference type="EMBL" id="KAF7319262.1"/>
    </source>
</evidence>
<proteinExistence type="predicted"/>
<gene>
    <name evidence="3" type="ORF">HMN09_00263700</name>
</gene>
<dbReference type="AlphaFoldDB" id="A0A8H6WIX2"/>
<dbReference type="SUPFAM" id="SSF51182">
    <property type="entry name" value="RmlC-like cupins"/>
    <property type="match status" value="1"/>
</dbReference>
<sequence>MGGLQLVKTLNMGKGVELRLLCDDLQPEDSPLRWATDGAADGKASSDVFNVPLHWHRYHSENMTVLEGRVEVTLGGLKRVMHAGDEFIIPPRVVHGFRGFKGEKMVMRERATPGGDYKVLFFNDLLEEVPFGLGFWHAMRSFYEGDGYPSLGLYFQFFDVAFVTVFGGIAKLFMPKKVSKIE</sequence>
<dbReference type="InterPro" id="IPR014710">
    <property type="entry name" value="RmlC-like_jellyroll"/>
</dbReference>
<reference evidence="3" key="1">
    <citation type="submission" date="2020-05" db="EMBL/GenBank/DDBJ databases">
        <title>Mycena genomes resolve the evolution of fungal bioluminescence.</title>
        <authorList>
            <person name="Tsai I.J."/>
        </authorList>
    </citation>
    <scope>NUCLEOTIDE SEQUENCE</scope>
    <source>
        <strain evidence="3">110903Hualien_Pintung</strain>
    </source>
</reference>
<dbReference type="InterPro" id="IPR011051">
    <property type="entry name" value="RmlC_Cupin_sf"/>
</dbReference>
<accession>A0A8H6WIX2</accession>
<dbReference type="Gene3D" id="2.60.120.10">
    <property type="entry name" value="Jelly Rolls"/>
    <property type="match status" value="1"/>
</dbReference>
<dbReference type="InterPro" id="IPR053146">
    <property type="entry name" value="QDO-like"/>
</dbReference>